<dbReference type="Proteomes" id="UP000183047">
    <property type="component" value="Unassembled WGS sequence"/>
</dbReference>
<dbReference type="PROSITE" id="PS51197">
    <property type="entry name" value="HTH_RRF2_2"/>
    <property type="match status" value="1"/>
</dbReference>
<protein>
    <submittedName>
        <fullName evidence="2">Transcriptional regulator, BadM/Rrf2 family</fullName>
    </submittedName>
</protein>
<dbReference type="SUPFAM" id="SSF46785">
    <property type="entry name" value="Winged helix' DNA-binding domain"/>
    <property type="match status" value="1"/>
</dbReference>
<evidence type="ECO:0000313" key="3">
    <source>
        <dbReference type="Proteomes" id="UP000183047"/>
    </source>
</evidence>
<dbReference type="AlphaFoldDB" id="A0A1G5CUI1"/>
<proteinExistence type="predicted"/>
<keyword evidence="1" id="KW-0238">DNA-binding</keyword>
<dbReference type="Gene3D" id="1.10.10.10">
    <property type="entry name" value="Winged helix-like DNA-binding domain superfamily/Winged helix DNA-binding domain"/>
    <property type="match status" value="1"/>
</dbReference>
<dbReference type="NCBIfam" id="TIGR00738">
    <property type="entry name" value="rrf2_super"/>
    <property type="match status" value="1"/>
</dbReference>
<dbReference type="InterPro" id="IPR036388">
    <property type="entry name" value="WH-like_DNA-bd_sf"/>
</dbReference>
<dbReference type="PANTHER" id="PTHR33221">
    <property type="entry name" value="WINGED HELIX-TURN-HELIX TRANSCRIPTIONAL REGULATOR, RRF2 FAMILY"/>
    <property type="match status" value="1"/>
</dbReference>
<dbReference type="OrthoDB" id="9808360at2"/>
<dbReference type="InterPro" id="IPR036390">
    <property type="entry name" value="WH_DNA-bd_sf"/>
</dbReference>
<evidence type="ECO:0000256" key="1">
    <source>
        <dbReference type="ARBA" id="ARBA00023125"/>
    </source>
</evidence>
<reference evidence="3" key="1">
    <citation type="submission" date="2016-10" db="EMBL/GenBank/DDBJ databases">
        <authorList>
            <person name="Varghese N."/>
            <person name="Submissions S."/>
        </authorList>
    </citation>
    <scope>NUCLEOTIDE SEQUENCE [LARGE SCALE GENOMIC DNA]</scope>
    <source>
        <strain evidence="3">XBD2006</strain>
    </source>
</reference>
<dbReference type="RefSeq" id="WP_074461905.1">
    <property type="nucleotide sequence ID" value="NZ_FMUR01000007.1"/>
</dbReference>
<organism evidence="2 3">
    <name type="scientific">Butyrivibrio hungatei</name>
    <dbReference type="NCBI Taxonomy" id="185008"/>
    <lineage>
        <taxon>Bacteria</taxon>
        <taxon>Bacillati</taxon>
        <taxon>Bacillota</taxon>
        <taxon>Clostridia</taxon>
        <taxon>Lachnospirales</taxon>
        <taxon>Lachnospiraceae</taxon>
        <taxon>Butyrivibrio</taxon>
    </lineage>
</organism>
<sequence length="132" mass="14953">MFTTKGRYALRVMIDLAQHTENEYIPLKDIATRQDISKKYLEIIAKELVKGGLIEGASGKHGGYKLLRSPDEYSVGEIIELMEGTFAPVACLETGAPECTRACKCNTLEMWTEFYELERNFFFGKKLSDLCN</sequence>
<dbReference type="PANTHER" id="PTHR33221:SF5">
    <property type="entry name" value="HTH-TYPE TRANSCRIPTIONAL REGULATOR ISCR"/>
    <property type="match status" value="1"/>
</dbReference>
<dbReference type="GO" id="GO:0005829">
    <property type="term" value="C:cytosol"/>
    <property type="evidence" value="ECO:0007669"/>
    <property type="project" value="TreeGrafter"/>
</dbReference>
<name>A0A1G5CUI1_9FIRM</name>
<dbReference type="Pfam" id="PF02082">
    <property type="entry name" value="Rrf2"/>
    <property type="match status" value="1"/>
</dbReference>
<keyword evidence="3" id="KW-1185">Reference proteome</keyword>
<dbReference type="GO" id="GO:0003700">
    <property type="term" value="F:DNA-binding transcription factor activity"/>
    <property type="evidence" value="ECO:0007669"/>
    <property type="project" value="TreeGrafter"/>
</dbReference>
<dbReference type="EMBL" id="FMUR01000007">
    <property type="protein sequence ID" value="SCY06143.1"/>
    <property type="molecule type" value="Genomic_DNA"/>
</dbReference>
<dbReference type="GO" id="GO:0003677">
    <property type="term" value="F:DNA binding"/>
    <property type="evidence" value="ECO:0007669"/>
    <property type="project" value="UniProtKB-KW"/>
</dbReference>
<evidence type="ECO:0000313" key="2">
    <source>
        <dbReference type="EMBL" id="SCY06143.1"/>
    </source>
</evidence>
<accession>A0A1G5CUI1</accession>
<gene>
    <name evidence="2" type="ORF">SAMN02910451_01235</name>
</gene>
<dbReference type="InterPro" id="IPR000944">
    <property type="entry name" value="Tscrpt_reg_Rrf2"/>
</dbReference>